<dbReference type="InterPro" id="IPR058245">
    <property type="entry name" value="NreC/VraR/RcsB-like_REC"/>
</dbReference>
<dbReference type="PROSITE" id="PS50110">
    <property type="entry name" value="RESPONSE_REGULATORY"/>
    <property type="match status" value="1"/>
</dbReference>
<dbReference type="SUPFAM" id="SSF52172">
    <property type="entry name" value="CheY-like"/>
    <property type="match status" value="1"/>
</dbReference>
<dbReference type="InterPro" id="IPR011006">
    <property type="entry name" value="CheY-like_superfamily"/>
</dbReference>
<keyword evidence="1 3" id="KW-0597">Phosphoprotein</keyword>
<comment type="caution">
    <text evidence="6">The sequence shown here is derived from an EMBL/GenBank/DDBJ whole genome shotgun (WGS) entry which is preliminary data.</text>
</comment>
<name>A0ABU8CYN1_9GAMM</name>
<gene>
    <name evidence="6" type="ORF">V2J18_04205</name>
</gene>
<dbReference type="Gene3D" id="3.40.50.2300">
    <property type="match status" value="1"/>
</dbReference>
<dbReference type="Proteomes" id="UP001387215">
    <property type="component" value="Unassembled WGS sequence"/>
</dbReference>
<dbReference type="CDD" id="cd17535">
    <property type="entry name" value="REC_NarL-like"/>
    <property type="match status" value="1"/>
</dbReference>
<dbReference type="InterPro" id="IPR016032">
    <property type="entry name" value="Sig_transdc_resp-reg_C-effctor"/>
</dbReference>
<dbReference type="InterPro" id="IPR001789">
    <property type="entry name" value="Sig_transdc_resp-reg_receiver"/>
</dbReference>
<feature type="modified residue" description="4-aspartylphosphate" evidence="3">
    <location>
        <position position="54"/>
    </location>
</feature>
<evidence type="ECO:0000259" key="4">
    <source>
        <dbReference type="PROSITE" id="PS50043"/>
    </source>
</evidence>
<evidence type="ECO:0000256" key="3">
    <source>
        <dbReference type="PROSITE-ProRule" id="PRU00169"/>
    </source>
</evidence>
<dbReference type="Pfam" id="PF00196">
    <property type="entry name" value="GerE"/>
    <property type="match status" value="1"/>
</dbReference>
<accession>A0ABU8CYN1</accession>
<organism evidence="6 7">
    <name type="scientific">Lysobacter firmicutimachus</name>
    <dbReference type="NCBI Taxonomy" id="1792846"/>
    <lineage>
        <taxon>Bacteria</taxon>
        <taxon>Pseudomonadati</taxon>
        <taxon>Pseudomonadota</taxon>
        <taxon>Gammaproteobacteria</taxon>
        <taxon>Lysobacterales</taxon>
        <taxon>Lysobacteraceae</taxon>
        <taxon>Lysobacter</taxon>
    </lineage>
</organism>
<dbReference type="InterPro" id="IPR000792">
    <property type="entry name" value="Tscrpt_reg_LuxR_C"/>
</dbReference>
<keyword evidence="7" id="KW-1185">Reference proteome</keyword>
<dbReference type="SUPFAM" id="SSF46894">
    <property type="entry name" value="C-terminal effector domain of the bipartite response regulators"/>
    <property type="match status" value="1"/>
</dbReference>
<feature type="domain" description="HTH luxR-type" evidence="4">
    <location>
        <begin position="140"/>
        <end position="201"/>
    </location>
</feature>
<evidence type="ECO:0000259" key="5">
    <source>
        <dbReference type="PROSITE" id="PS50110"/>
    </source>
</evidence>
<dbReference type="InterPro" id="IPR039420">
    <property type="entry name" value="WalR-like"/>
</dbReference>
<evidence type="ECO:0000256" key="2">
    <source>
        <dbReference type="ARBA" id="ARBA00023125"/>
    </source>
</evidence>
<dbReference type="RefSeq" id="WP_336131108.1">
    <property type="nucleotide sequence ID" value="NZ_JBANDL010000002.1"/>
</dbReference>
<evidence type="ECO:0000313" key="7">
    <source>
        <dbReference type="Proteomes" id="UP001387215"/>
    </source>
</evidence>
<feature type="domain" description="Response regulatory" evidence="5">
    <location>
        <begin position="3"/>
        <end position="119"/>
    </location>
</feature>
<keyword evidence="2" id="KW-0238">DNA-binding</keyword>
<dbReference type="EMBL" id="JBANDL010000002">
    <property type="protein sequence ID" value="MEI2453879.1"/>
    <property type="molecule type" value="Genomic_DNA"/>
</dbReference>
<sequence>MIRIFIVDDHQLIRSGYRLLLTNAAGIQIVGEAQNASEALTIIPRVLPDLVICDYELPDQNGLFVVKHLLDFDPKLKILIVSVIRTGLVPRQLLAAGALGYVTKAGDASVLLRAIRQVAKGERYIDDALDGAVLFGDPIFDALSGRLRDVLILMLEGKQNPEIAAELRITESTIRSHKSVLMEKVGVISERALLAKAREAGFGAKYGR</sequence>
<dbReference type="PRINTS" id="PR00038">
    <property type="entry name" value="HTHLUXR"/>
</dbReference>
<evidence type="ECO:0000313" key="6">
    <source>
        <dbReference type="EMBL" id="MEI2453879.1"/>
    </source>
</evidence>
<proteinExistence type="predicted"/>
<dbReference type="SMART" id="SM00421">
    <property type="entry name" value="HTH_LUXR"/>
    <property type="match status" value="1"/>
</dbReference>
<dbReference type="PROSITE" id="PS50043">
    <property type="entry name" value="HTH_LUXR_2"/>
    <property type="match status" value="1"/>
</dbReference>
<dbReference type="CDD" id="cd06170">
    <property type="entry name" value="LuxR_C_like"/>
    <property type="match status" value="1"/>
</dbReference>
<dbReference type="Pfam" id="PF00072">
    <property type="entry name" value="Response_reg"/>
    <property type="match status" value="1"/>
</dbReference>
<evidence type="ECO:0000256" key="1">
    <source>
        <dbReference type="ARBA" id="ARBA00022553"/>
    </source>
</evidence>
<protein>
    <submittedName>
        <fullName evidence="6">Response regulator transcription factor</fullName>
    </submittedName>
</protein>
<reference evidence="6 7" key="1">
    <citation type="submission" date="2024-02" db="EMBL/GenBank/DDBJ databases">
        <title>Lysobacter Genome Sequencing and Mining.</title>
        <authorList>
            <person name="Bierman J."/>
            <person name="Walker M.C."/>
        </authorList>
    </citation>
    <scope>NUCLEOTIDE SEQUENCE [LARGE SCALE GENOMIC DNA]</scope>
    <source>
        <strain evidence="6 7">PB6250</strain>
    </source>
</reference>
<dbReference type="SMART" id="SM00448">
    <property type="entry name" value="REC"/>
    <property type="match status" value="1"/>
</dbReference>
<dbReference type="PANTHER" id="PTHR43214">
    <property type="entry name" value="TWO-COMPONENT RESPONSE REGULATOR"/>
    <property type="match status" value="1"/>
</dbReference>